<keyword evidence="4 9" id="KW-0997">Cell inner membrane</keyword>
<comment type="caution">
    <text evidence="11">The sequence shown here is derived from an EMBL/GenBank/DDBJ whole genome shotgun (WGS) entry which is preliminary data.</text>
</comment>
<evidence type="ECO:0000256" key="1">
    <source>
        <dbReference type="ARBA" id="ARBA00004429"/>
    </source>
</evidence>
<dbReference type="PANTHER" id="PTHR35011:SF11">
    <property type="entry name" value="TRAP TRANSPORTER SMALL PERMEASE PROTEIN"/>
    <property type="match status" value="1"/>
</dbReference>
<evidence type="ECO:0000256" key="4">
    <source>
        <dbReference type="ARBA" id="ARBA00022519"/>
    </source>
</evidence>
<comment type="caution">
    <text evidence="9">Lacks conserved residue(s) required for the propagation of feature annotation.</text>
</comment>
<feature type="transmembrane region" description="Helical" evidence="9">
    <location>
        <begin position="37"/>
        <end position="58"/>
    </location>
</feature>
<keyword evidence="12" id="KW-1185">Reference proteome</keyword>
<evidence type="ECO:0000256" key="5">
    <source>
        <dbReference type="ARBA" id="ARBA00022692"/>
    </source>
</evidence>
<organism evidence="11 12">
    <name type="scientific">Paracoccus mangrovi</name>
    <dbReference type="NCBI Taxonomy" id="1715645"/>
    <lineage>
        <taxon>Bacteria</taxon>
        <taxon>Pseudomonadati</taxon>
        <taxon>Pseudomonadota</taxon>
        <taxon>Alphaproteobacteria</taxon>
        <taxon>Rhodobacterales</taxon>
        <taxon>Paracoccaceae</taxon>
        <taxon>Paracoccus</taxon>
    </lineage>
</organism>
<reference evidence="12" key="1">
    <citation type="journal article" date="2019" name="Int. J. Syst. Evol. Microbiol.">
        <title>The Global Catalogue of Microorganisms (GCM) 10K type strain sequencing project: providing services to taxonomists for standard genome sequencing and annotation.</title>
        <authorList>
            <consortium name="The Broad Institute Genomics Platform"/>
            <consortium name="The Broad Institute Genome Sequencing Center for Infectious Disease"/>
            <person name="Wu L."/>
            <person name="Ma J."/>
        </authorList>
    </citation>
    <scope>NUCLEOTIDE SEQUENCE [LARGE SCALE GENOMIC DNA]</scope>
    <source>
        <strain evidence="12">KCTC 42899</strain>
    </source>
</reference>
<sequence length="150" mass="15782">MFRNWEDNVAAAALAVVFLAVSWGVLARYVAPRPAVWSGEVASLGFAWIVFVGAAAGARQHLHIGVDLVTARLPGAVQRGIACAVSLFLALALAYIAWLAVKIGIQSLNRPTPVLRLPSSITHAAVFVGFSSMAVGALRDAITLYRGAKS</sequence>
<dbReference type="InterPro" id="IPR007387">
    <property type="entry name" value="TRAP_DctQ"/>
</dbReference>
<evidence type="ECO:0000256" key="2">
    <source>
        <dbReference type="ARBA" id="ARBA00022448"/>
    </source>
</evidence>
<name>A0ABV7R153_9RHOB</name>
<keyword evidence="3" id="KW-1003">Cell membrane</keyword>
<comment type="similarity">
    <text evidence="8 9">Belongs to the TRAP transporter small permease family.</text>
</comment>
<evidence type="ECO:0000256" key="8">
    <source>
        <dbReference type="ARBA" id="ARBA00038436"/>
    </source>
</evidence>
<evidence type="ECO:0000256" key="7">
    <source>
        <dbReference type="ARBA" id="ARBA00023136"/>
    </source>
</evidence>
<feature type="transmembrane region" description="Helical" evidence="9">
    <location>
        <begin position="79"/>
        <end position="101"/>
    </location>
</feature>
<evidence type="ECO:0000313" key="11">
    <source>
        <dbReference type="EMBL" id="MFC3527915.1"/>
    </source>
</evidence>
<evidence type="ECO:0000256" key="6">
    <source>
        <dbReference type="ARBA" id="ARBA00022989"/>
    </source>
</evidence>
<accession>A0ABV7R153</accession>
<evidence type="ECO:0000259" key="10">
    <source>
        <dbReference type="Pfam" id="PF04290"/>
    </source>
</evidence>
<dbReference type="Pfam" id="PF04290">
    <property type="entry name" value="DctQ"/>
    <property type="match status" value="1"/>
</dbReference>
<comment type="function">
    <text evidence="9">Part of the tripartite ATP-independent periplasmic (TRAP) transport system.</text>
</comment>
<comment type="subunit">
    <text evidence="9">The complex comprises the extracytoplasmic solute receptor protein and the two transmembrane proteins.</text>
</comment>
<dbReference type="EMBL" id="JBHRXJ010000004">
    <property type="protein sequence ID" value="MFC3527915.1"/>
    <property type="molecule type" value="Genomic_DNA"/>
</dbReference>
<dbReference type="InterPro" id="IPR055348">
    <property type="entry name" value="DctQ"/>
</dbReference>
<evidence type="ECO:0000313" key="12">
    <source>
        <dbReference type="Proteomes" id="UP001595721"/>
    </source>
</evidence>
<keyword evidence="7 9" id="KW-0472">Membrane</keyword>
<keyword evidence="5 9" id="KW-0812">Transmembrane</keyword>
<dbReference type="Proteomes" id="UP001595721">
    <property type="component" value="Unassembled WGS sequence"/>
</dbReference>
<comment type="subcellular location">
    <subcellularLocation>
        <location evidence="1 9">Cell inner membrane</location>
        <topology evidence="1 9">Multi-pass membrane protein</topology>
    </subcellularLocation>
</comment>
<proteinExistence type="inferred from homology"/>
<evidence type="ECO:0000256" key="3">
    <source>
        <dbReference type="ARBA" id="ARBA00022475"/>
    </source>
</evidence>
<feature type="transmembrane region" description="Helical" evidence="9">
    <location>
        <begin position="121"/>
        <end position="142"/>
    </location>
</feature>
<keyword evidence="2 9" id="KW-0813">Transport</keyword>
<protein>
    <recommendedName>
        <fullName evidence="9">TRAP transporter small permease protein</fullName>
    </recommendedName>
</protein>
<feature type="domain" description="Tripartite ATP-independent periplasmic transporters DctQ component" evidence="10">
    <location>
        <begin position="18"/>
        <end position="146"/>
    </location>
</feature>
<dbReference type="PANTHER" id="PTHR35011">
    <property type="entry name" value="2,3-DIKETO-L-GULONATE TRAP TRANSPORTER SMALL PERMEASE PROTEIN YIAM"/>
    <property type="match status" value="1"/>
</dbReference>
<evidence type="ECO:0000256" key="9">
    <source>
        <dbReference type="RuleBase" id="RU369079"/>
    </source>
</evidence>
<keyword evidence="6 9" id="KW-1133">Transmembrane helix</keyword>
<gene>
    <name evidence="11" type="ORF">ACFOMH_06965</name>
</gene>